<keyword evidence="5 10" id="KW-0808">Transferase</keyword>
<feature type="domain" description="O-GlcNAc transferase C-terminal" evidence="9">
    <location>
        <begin position="364"/>
        <end position="559"/>
    </location>
</feature>
<feature type="domain" description="O-GlcNAc transferase C-terminal" evidence="9">
    <location>
        <begin position="584"/>
        <end position="754"/>
    </location>
</feature>
<dbReference type="Proteomes" id="UP000214720">
    <property type="component" value="Unassembled WGS sequence"/>
</dbReference>
<keyword evidence="4" id="KW-0328">Glycosyltransferase</keyword>
<accession>A0A226X3Z9</accession>
<keyword evidence="6" id="KW-0677">Repeat</keyword>
<evidence type="ECO:0000256" key="7">
    <source>
        <dbReference type="ARBA" id="ARBA00022803"/>
    </source>
</evidence>
<reference evidence="11" key="1">
    <citation type="submission" date="2017-01" db="EMBL/GenBank/DDBJ databases">
        <title>Genome Analysis of Deinococcus marmoris KOPRI26562.</title>
        <authorList>
            <person name="Kim J.H."/>
            <person name="Oh H.-M."/>
        </authorList>
    </citation>
    <scope>NUCLEOTIDE SEQUENCE [LARGE SCALE GENOMIC DNA]</scope>
    <source>
        <strain evidence="11">PAMC 26633</strain>
    </source>
</reference>
<evidence type="ECO:0000256" key="6">
    <source>
        <dbReference type="ARBA" id="ARBA00022737"/>
    </source>
</evidence>
<evidence type="ECO:0000256" key="1">
    <source>
        <dbReference type="ARBA" id="ARBA00004922"/>
    </source>
</evidence>
<evidence type="ECO:0000256" key="4">
    <source>
        <dbReference type="ARBA" id="ARBA00022676"/>
    </source>
</evidence>
<comment type="caution">
    <text evidence="10">The sequence shown here is derived from an EMBL/GenBank/DDBJ whole genome shotgun (WGS) entry which is preliminary data.</text>
</comment>
<dbReference type="AlphaFoldDB" id="A0A226X3Z9"/>
<dbReference type="InterPro" id="IPR029489">
    <property type="entry name" value="OGT/SEC/SPY_C"/>
</dbReference>
<dbReference type="Gene3D" id="3.40.50.11380">
    <property type="match status" value="1"/>
</dbReference>
<dbReference type="EC" id="2.4.1.255" evidence="3"/>
<dbReference type="SUPFAM" id="SSF48452">
    <property type="entry name" value="TPR-like"/>
    <property type="match status" value="2"/>
</dbReference>
<comment type="pathway">
    <text evidence="1">Protein modification; protein glycosylation.</text>
</comment>
<organism evidence="10 11">
    <name type="scientific">Caballeronia sordidicola</name>
    <name type="common">Burkholderia sordidicola</name>
    <dbReference type="NCBI Taxonomy" id="196367"/>
    <lineage>
        <taxon>Bacteria</taxon>
        <taxon>Pseudomonadati</taxon>
        <taxon>Pseudomonadota</taxon>
        <taxon>Betaproteobacteria</taxon>
        <taxon>Burkholderiales</taxon>
        <taxon>Burkholderiaceae</taxon>
        <taxon>Caballeronia</taxon>
    </lineage>
</organism>
<dbReference type="Pfam" id="PF13844">
    <property type="entry name" value="Glyco_transf_41"/>
    <property type="match status" value="2"/>
</dbReference>
<gene>
    <name evidence="10" type="ORF">BSU04_15395</name>
</gene>
<evidence type="ECO:0000259" key="9">
    <source>
        <dbReference type="Pfam" id="PF13844"/>
    </source>
</evidence>
<keyword evidence="7 8" id="KW-0802">TPR repeat</keyword>
<name>A0A226X3Z9_CABSO</name>
<dbReference type="EMBL" id="MTHB01000095">
    <property type="protein sequence ID" value="OXC77737.1"/>
    <property type="molecule type" value="Genomic_DNA"/>
</dbReference>
<evidence type="ECO:0000256" key="5">
    <source>
        <dbReference type="ARBA" id="ARBA00022679"/>
    </source>
</evidence>
<feature type="repeat" description="TPR" evidence="8">
    <location>
        <begin position="61"/>
        <end position="94"/>
    </location>
</feature>
<dbReference type="PROSITE" id="PS50005">
    <property type="entry name" value="TPR"/>
    <property type="match status" value="2"/>
</dbReference>
<comment type="similarity">
    <text evidence="2">Belongs to the glycosyltransferase 41 family. O-GlcNAc transferase subfamily.</text>
</comment>
<feature type="repeat" description="TPR" evidence="8">
    <location>
        <begin position="225"/>
        <end position="258"/>
    </location>
</feature>
<dbReference type="PANTHER" id="PTHR44835">
    <property type="entry name" value="UDP-N-ACETYLGLUCOSAMINE--PEPTIDE N-ACETYLGLUCOSAMINYLTRANSFERASE SPINDLY-RELATED"/>
    <property type="match status" value="1"/>
</dbReference>
<dbReference type="InterPro" id="IPR011990">
    <property type="entry name" value="TPR-like_helical_dom_sf"/>
</dbReference>
<proteinExistence type="inferred from homology"/>
<evidence type="ECO:0000313" key="10">
    <source>
        <dbReference type="EMBL" id="OXC77737.1"/>
    </source>
</evidence>
<dbReference type="InterPro" id="IPR019734">
    <property type="entry name" value="TPR_rpt"/>
</dbReference>
<evidence type="ECO:0000256" key="3">
    <source>
        <dbReference type="ARBA" id="ARBA00011970"/>
    </source>
</evidence>
<dbReference type="Gene3D" id="1.25.40.10">
    <property type="entry name" value="Tetratricopeptide repeat domain"/>
    <property type="match status" value="3"/>
</dbReference>
<dbReference type="GO" id="GO:0097363">
    <property type="term" value="F:protein O-acetylglucosaminyltransferase activity"/>
    <property type="evidence" value="ECO:0007669"/>
    <property type="project" value="UniProtKB-EC"/>
</dbReference>
<dbReference type="Pfam" id="PF13432">
    <property type="entry name" value="TPR_16"/>
    <property type="match status" value="3"/>
</dbReference>
<protein>
    <recommendedName>
        <fullName evidence="3">protein O-GlcNAc transferase</fullName>
        <ecNumber evidence="3">2.4.1.255</ecNumber>
    </recommendedName>
</protein>
<dbReference type="PANTHER" id="PTHR44835:SF1">
    <property type="entry name" value="PROTEIN O-GLCNAC TRANSFERASE"/>
    <property type="match status" value="1"/>
</dbReference>
<dbReference type="InterPro" id="IPR051939">
    <property type="entry name" value="Glycosyltr_41/O-GlcNAc_trsf"/>
</dbReference>
<dbReference type="SMART" id="SM00028">
    <property type="entry name" value="TPR"/>
    <property type="match status" value="6"/>
</dbReference>
<evidence type="ECO:0000313" key="11">
    <source>
        <dbReference type="Proteomes" id="UP000214720"/>
    </source>
</evidence>
<dbReference type="Gene3D" id="3.40.50.2000">
    <property type="entry name" value="Glycogen Phosphorylase B"/>
    <property type="match status" value="1"/>
</dbReference>
<evidence type="ECO:0000256" key="2">
    <source>
        <dbReference type="ARBA" id="ARBA00005386"/>
    </source>
</evidence>
<evidence type="ECO:0000256" key="8">
    <source>
        <dbReference type="PROSITE-ProRule" id="PRU00339"/>
    </source>
</evidence>
<sequence length="789" mass="86243">MKDAMNASVELPDSNLSATDPDFEQALAEVRTAALEHHRNGRIDEAESLYRMVLDARPGDADINYNMGVIVYGRGQYAAAVPYFEVAVGANPNQGQYWSSYIEALTNSGEIAAAWIVLEMAQQRGMTGPVINKLIAGITAATKAREVAEQAACAPAPSVGMPAPAQPVKPQPAAASVGATAKTRRGAVVPTPQEVNRTVTLYNQGRVVEAAALARSLTERFPTHAPSWRLLGLAMHRLGRMGEAIEPLGRAIDLMPADHESRRILADSLRDQGLHTQSEAHCRLIVEQNPQHAEAHRLLGMALQAQMRFGEAEANCRRAVELAPMSLAAGSTLGVILIDQGLLAEAEVELRRTLALSPADPKLHENLLFCMSHNDSVGADALFAQHLQFGEQCERQLRQRWKKHLNSRDPERQLNVGFVSGDLCQHAVSSFVEPLLPHLANDPALKLHVYYNHGLQDQTTLRLKQHVQHWNDIAGLSDQALADKIRADRIDVLIDFSGHTGRNRLLTFARKPAPVQASWIGYPGTTGLQAMDYYLADRFLVPPGQAENQFTEKLAYLPACSAFSPYPASPPVNGLPAFRNGYFTFGSFNRVSKIRPATVALWAKLLRAMPDSRMLLGAMPPGGDHSKLIEWFESEGIAKDRLDFRARSEEPVYLQQHHHVDLCLDTFPYAGGTTTMHATWMGVPTLTQSGDTIPSRAGATVMSHAGLFGFIASDEDDFVAKGLAIASDLKALAGIRAGLREQFRTSPLLNSRLIADSFSLVLRDMWRRWCAGQPAAPLEVRATGALDSH</sequence>